<name>A0A2C6JEA8_9APIC</name>
<reference evidence="2 3" key="1">
    <citation type="journal article" date="2017" name="Int. J. Parasitol.">
        <title>The genome of the protozoan parasite Cystoisospora suis and a reverse vaccinology approach to identify vaccine candidates.</title>
        <authorList>
            <person name="Palmieri N."/>
            <person name="Shrestha A."/>
            <person name="Ruttkowski B."/>
            <person name="Beck T."/>
            <person name="Vogl C."/>
            <person name="Tomley F."/>
            <person name="Blake D.P."/>
            <person name="Joachim A."/>
        </authorList>
    </citation>
    <scope>NUCLEOTIDE SEQUENCE [LARGE SCALE GENOMIC DNA]</scope>
    <source>
        <strain evidence="2 3">Wien I</strain>
    </source>
</reference>
<dbReference type="VEuPathDB" id="ToxoDB:CSUI_009957"/>
<dbReference type="AlphaFoldDB" id="A0A2C6JEA8"/>
<evidence type="ECO:0000313" key="2">
    <source>
        <dbReference type="EMBL" id="PHJ16231.1"/>
    </source>
</evidence>
<dbReference type="GeneID" id="94433276"/>
<dbReference type="Proteomes" id="UP000221165">
    <property type="component" value="Unassembled WGS sequence"/>
</dbReference>
<sequence>RSLTGHRTTDGSACPGAAPARERNGRLPGSSLATPGLEDARCFSRRSWSCRCSFPLQSRFRFGALASPHTSPVPNYKPRVASAPLRTATVQAPRPSPFLNCRRSRGQLPISERWVFLRSLGLLFSASLGSLEHYPSKFPEPQ</sequence>
<feature type="region of interest" description="Disordered" evidence="1">
    <location>
        <begin position="1"/>
        <end position="32"/>
    </location>
</feature>
<protein>
    <submittedName>
        <fullName evidence="2">Uncharacterized protein</fullName>
    </submittedName>
</protein>
<organism evidence="2 3">
    <name type="scientific">Cystoisospora suis</name>
    <dbReference type="NCBI Taxonomy" id="483139"/>
    <lineage>
        <taxon>Eukaryota</taxon>
        <taxon>Sar</taxon>
        <taxon>Alveolata</taxon>
        <taxon>Apicomplexa</taxon>
        <taxon>Conoidasida</taxon>
        <taxon>Coccidia</taxon>
        <taxon>Eucoccidiorida</taxon>
        <taxon>Eimeriorina</taxon>
        <taxon>Sarcocystidae</taxon>
        <taxon>Cystoisospora</taxon>
    </lineage>
</organism>
<accession>A0A2C6JEA8</accession>
<feature type="non-terminal residue" evidence="2">
    <location>
        <position position="1"/>
    </location>
</feature>
<evidence type="ECO:0000256" key="1">
    <source>
        <dbReference type="SAM" id="MobiDB-lite"/>
    </source>
</evidence>
<proteinExistence type="predicted"/>
<keyword evidence="3" id="KW-1185">Reference proteome</keyword>
<evidence type="ECO:0000313" key="3">
    <source>
        <dbReference type="Proteomes" id="UP000221165"/>
    </source>
</evidence>
<gene>
    <name evidence="2" type="ORF">CSUI_009957</name>
</gene>
<comment type="caution">
    <text evidence="2">The sequence shown here is derived from an EMBL/GenBank/DDBJ whole genome shotgun (WGS) entry which is preliminary data.</text>
</comment>
<dbReference type="EMBL" id="MIGC01006409">
    <property type="protein sequence ID" value="PHJ16231.1"/>
    <property type="molecule type" value="Genomic_DNA"/>
</dbReference>
<dbReference type="RefSeq" id="XP_067917960.1">
    <property type="nucleotide sequence ID" value="XM_068070065.1"/>
</dbReference>